<evidence type="ECO:0000313" key="2">
    <source>
        <dbReference type="Proteomes" id="UP000606172"/>
    </source>
</evidence>
<name>A0A919RAI4_9ACTN</name>
<keyword evidence="2" id="KW-1185">Reference proteome</keyword>
<organism evidence="1 2">
    <name type="scientific">Sinosporangium siamense</name>
    <dbReference type="NCBI Taxonomy" id="1367973"/>
    <lineage>
        <taxon>Bacteria</taxon>
        <taxon>Bacillati</taxon>
        <taxon>Actinomycetota</taxon>
        <taxon>Actinomycetes</taxon>
        <taxon>Streptosporangiales</taxon>
        <taxon>Streptosporangiaceae</taxon>
        <taxon>Sinosporangium</taxon>
    </lineage>
</organism>
<dbReference type="EMBL" id="BOOW01000002">
    <property type="protein sequence ID" value="GII89952.1"/>
    <property type="molecule type" value="Genomic_DNA"/>
</dbReference>
<protein>
    <submittedName>
        <fullName evidence="1">Uncharacterized protein</fullName>
    </submittedName>
</protein>
<reference evidence="1" key="1">
    <citation type="submission" date="2021-01" db="EMBL/GenBank/DDBJ databases">
        <title>Whole genome shotgun sequence of Sinosporangium siamense NBRC 109515.</title>
        <authorList>
            <person name="Komaki H."/>
            <person name="Tamura T."/>
        </authorList>
    </citation>
    <scope>NUCLEOTIDE SEQUENCE</scope>
    <source>
        <strain evidence="1">NBRC 109515</strain>
    </source>
</reference>
<dbReference type="Proteomes" id="UP000606172">
    <property type="component" value="Unassembled WGS sequence"/>
</dbReference>
<accession>A0A919RAI4</accession>
<proteinExistence type="predicted"/>
<evidence type="ECO:0000313" key="1">
    <source>
        <dbReference type="EMBL" id="GII89952.1"/>
    </source>
</evidence>
<comment type="caution">
    <text evidence="1">The sequence shown here is derived from an EMBL/GenBank/DDBJ whole genome shotgun (WGS) entry which is preliminary data.</text>
</comment>
<dbReference type="AlphaFoldDB" id="A0A919RAI4"/>
<sequence>MPGKLRLKLGRPPWCRPLYRQPRWLGEAGCGDQGGSARCLGNPGGTVPAVRVVGVAQWAVLAPAVPAARASQRGLSAIGVDQSGVSVMCGLGWVAVGAPLN</sequence>
<gene>
    <name evidence="1" type="ORF">Ssi02_01830</name>
</gene>